<evidence type="ECO:0000313" key="3">
    <source>
        <dbReference type="EMBL" id="OPX42464.1"/>
    </source>
</evidence>
<proteinExistence type="predicted"/>
<dbReference type="InterPro" id="IPR036388">
    <property type="entry name" value="WH-like_DNA-bd_sf"/>
</dbReference>
<protein>
    <submittedName>
        <fullName evidence="2">Sugar-specific transcriptional regulator TrmB</fullName>
    </submittedName>
</protein>
<gene>
    <name evidence="2" type="ORF">CLHUN_35780</name>
    <name evidence="3" type="ORF">CLHUN_35890</name>
</gene>
<evidence type="ECO:0000259" key="1">
    <source>
        <dbReference type="Pfam" id="PF13545"/>
    </source>
</evidence>
<dbReference type="OrthoDB" id="2086677at2"/>
<feature type="domain" description="HTH crp-type" evidence="1">
    <location>
        <begin position="29"/>
        <end position="62"/>
    </location>
</feature>
<dbReference type="SUPFAM" id="SSF46785">
    <property type="entry name" value="Winged helix' DNA-binding domain"/>
    <property type="match status" value="1"/>
</dbReference>
<dbReference type="EMBL" id="MZGX01000028">
    <property type="protein sequence ID" value="OPX42453.1"/>
    <property type="molecule type" value="Genomic_DNA"/>
</dbReference>
<dbReference type="AlphaFoldDB" id="A0A1V4SFD6"/>
<evidence type="ECO:0000313" key="4">
    <source>
        <dbReference type="Proteomes" id="UP000191554"/>
    </source>
</evidence>
<reference evidence="2 4" key="1">
    <citation type="submission" date="2017-03" db="EMBL/GenBank/DDBJ databases">
        <title>Genome sequence of Clostridium hungatei DSM 14427.</title>
        <authorList>
            <person name="Poehlein A."/>
            <person name="Daniel R."/>
        </authorList>
    </citation>
    <scope>NUCLEOTIDE SEQUENCE [LARGE SCALE GENOMIC DNA]</scope>
    <source>
        <strain evidence="2 4">DSM 14427</strain>
    </source>
</reference>
<organism evidence="2 4">
    <name type="scientific">Ruminiclostridium hungatei</name>
    <name type="common">Clostridium hungatei</name>
    <dbReference type="NCBI Taxonomy" id="48256"/>
    <lineage>
        <taxon>Bacteria</taxon>
        <taxon>Bacillati</taxon>
        <taxon>Bacillota</taxon>
        <taxon>Clostridia</taxon>
        <taxon>Eubacteriales</taxon>
        <taxon>Oscillospiraceae</taxon>
        <taxon>Ruminiclostridium</taxon>
    </lineage>
</organism>
<dbReference type="EMBL" id="MZGX01000028">
    <property type="protein sequence ID" value="OPX42464.1"/>
    <property type="molecule type" value="Genomic_DNA"/>
</dbReference>
<dbReference type="GO" id="GO:0006355">
    <property type="term" value="P:regulation of DNA-templated transcription"/>
    <property type="evidence" value="ECO:0007669"/>
    <property type="project" value="InterPro"/>
</dbReference>
<dbReference type="STRING" id="48256.CLHUN_35780"/>
<keyword evidence="4" id="KW-1185">Reference proteome</keyword>
<dbReference type="CDD" id="cd00090">
    <property type="entry name" value="HTH_ARSR"/>
    <property type="match status" value="1"/>
</dbReference>
<comment type="caution">
    <text evidence="2">The sequence shown here is derived from an EMBL/GenBank/DDBJ whole genome shotgun (WGS) entry which is preliminary data.</text>
</comment>
<name>A0A1V4SFD6_RUMHU</name>
<dbReference type="InterPro" id="IPR011991">
    <property type="entry name" value="ArsR-like_HTH"/>
</dbReference>
<dbReference type="Proteomes" id="UP000191554">
    <property type="component" value="Unassembled WGS sequence"/>
</dbReference>
<accession>A0A1V4SFD6</accession>
<sequence length="94" mass="11029">MDKKYMECIATMDLSTYNYKILLFLNIQSYTQSQIANMLGLQRQNVNKYFKELEAYGLVSVEKTEGRNTFYKAVTNLRLIKQNVKGQLKLESFI</sequence>
<dbReference type="RefSeq" id="WP_080066000.1">
    <property type="nucleotide sequence ID" value="NZ_MZGX01000028.1"/>
</dbReference>
<dbReference type="InterPro" id="IPR012318">
    <property type="entry name" value="HTH_CRP"/>
</dbReference>
<dbReference type="InterPro" id="IPR036390">
    <property type="entry name" value="WH_DNA-bd_sf"/>
</dbReference>
<dbReference type="Pfam" id="PF13545">
    <property type="entry name" value="HTH_Crp_2"/>
    <property type="match status" value="1"/>
</dbReference>
<dbReference type="GO" id="GO:0003677">
    <property type="term" value="F:DNA binding"/>
    <property type="evidence" value="ECO:0007669"/>
    <property type="project" value="InterPro"/>
</dbReference>
<evidence type="ECO:0000313" key="2">
    <source>
        <dbReference type="EMBL" id="OPX42453.1"/>
    </source>
</evidence>
<dbReference type="Gene3D" id="1.10.10.10">
    <property type="entry name" value="Winged helix-like DNA-binding domain superfamily/Winged helix DNA-binding domain"/>
    <property type="match status" value="1"/>
</dbReference>